<dbReference type="InterPro" id="IPR013096">
    <property type="entry name" value="Cupin_2"/>
</dbReference>
<dbReference type="AlphaFoldDB" id="A0A6P2D0M5"/>
<protein>
    <recommendedName>
        <fullName evidence="1">Cupin type-2 domain-containing protein</fullName>
    </recommendedName>
</protein>
<dbReference type="RefSeq" id="WP_162669293.1">
    <property type="nucleotide sequence ID" value="NZ_LR593886.1"/>
</dbReference>
<dbReference type="KEGG" id="gms:SOIL9_29130"/>
<sequence>MTPSTGNLFTNLPAKPPADELFEVLTQRPGWKIERITSWGHATPPGEWFDQTADEWVVLLAGAARLQIEGEPAPRELGAGDWVFLPARLRHRIEWADETRPTIWLAFHIAPEVTKGL</sequence>
<evidence type="ECO:0000259" key="1">
    <source>
        <dbReference type="Pfam" id="PF07883"/>
    </source>
</evidence>
<dbReference type="Gene3D" id="2.60.120.10">
    <property type="entry name" value="Jelly Rolls"/>
    <property type="match status" value="1"/>
</dbReference>
<name>A0A6P2D0M5_9BACT</name>
<dbReference type="Proteomes" id="UP000464178">
    <property type="component" value="Chromosome"/>
</dbReference>
<dbReference type="InterPro" id="IPR014710">
    <property type="entry name" value="RmlC-like_jellyroll"/>
</dbReference>
<dbReference type="SUPFAM" id="SSF51182">
    <property type="entry name" value="RmlC-like cupins"/>
    <property type="match status" value="1"/>
</dbReference>
<dbReference type="Pfam" id="PF07883">
    <property type="entry name" value="Cupin_2"/>
    <property type="match status" value="1"/>
</dbReference>
<dbReference type="EMBL" id="LR593886">
    <property type="protein sequence ID" value="VTR94801.1"/>
    <property type="molecule type" value="Genomic_DNA"/>
</dbReference>
<organism evidence="2 3">
    <name type="scientific">Gemmata massiliana</name>
    <dbReference type="NCBI Taxonomy" id="1210884"/>
    <lineage>
        <taxon>Bacteria</taxon>
        <taxon>Pseudomonadati</taxon>
        <taxon>Planctomycetota</taxon>
        <taxon>Planctomycetia</taxon>
        <taxon>Gemmatales</taxon>
        <taxon>Gemmataceae</taxon>
        <taxon>Gemmata</taxon>
    </lineage>
</organism>
<dbReference type="InterPro" id="IPR011051">
    <property type="entry name" value="RmlC_Cupin_sf"/>
</dbReference>
<evidence type="ECO:0000313" key="2">
    <source>
        <dbReference type="EMBL" id="VTR94801.1"/>
    </source>
</evidence>
<feature type="domain" description="Cupin type-2" evidence="1">
    <location>
        <begin position="51"/>
        <end position="106"/>
    </location>
</feature>
<accession>A0A6P2D0M5</accession>
<gene>
    <name evidence="2" type="ORF">SOIL9_29130</name>
</gene>
<proteinExistence type="predicted"/>
<evidence type="ECO:0000313" key="3">
    <source>
        <dbReference type="Proteomes" id="UP000464178"/>
    </source>
</evidence>
<dbReference type="CDD" id="cd06981">
    <property type="entry name" value="cupin_reut_a1446"/>
    <property type="match status" value="1"/>
</dbReference>
<reference evidence="2 3" key="1">
    <citation type="submission" date="2019-05" db="EMBL/GenBank/DDBJ databases">
        <authorList>
            <consortium name="Science for Life Laboratories"/>
        </authorList>
    </citation>
    <scope>NUCLEOTIDE SEQUENCE [LARGE SCALE GENOMIC DNA]</scope>
    <source>
        <strain evidence="2">Soil9</strain>
    </source>
</reference>
<keyword evidence="3" id="KW-1185">Reference proteome</keyword>